<protein>
    <recommendedName>
        <fullName evidence="6">Bifunctional hemolysin/adenylate cyclase</fullName>
    </recommendedName>
</protein>
<dbReference type="OrthoDB" id="8010440at2"/>
<name>A0A437P266_9HYPH</name>
<keyword evidence="5" id="KW-1185">Reference proteome</keyword>
<evidence type="ECO:0000256" key="1">
    <source>
        <dbReference type="ARBA" id="ARBA00004613"/>
    </source>
</evidence>
<dbReference type="PANTHER" id="PTHR38340">
    <property type="entry name" value="S-LAYER PROTEIN"/>
    <property type="match status" value="1"/>
</dbReference>
<dbReference type="SUPFAM" id="SSF51126">
    <property type="entry name" value="Pectin lyase-like"/>
    <property type="match status" value="1"/>
</dbReference>
<evidence type="ECO:0000256" key="2">
    <source>
        <dbReference type="ARBA" id="ARBA00022525"/>
    </source>
</evidence>
<gene>
    <name evidence="4" type="ORF">EOE48_16745</name>
</gene>
<dbReference type="Gene3D" id="2.150.10.10">
    <property type="entry name" value="Serralysin-like metalloprotease, C-terminal"/>
    <property type="match status" value="6"/>
</dbReference>
<feature type="region of interest" description="Disordered" evidence="3">
    <location>
        <begin position="563"/>
        <end position="588"/>
    </location>
</feature>
<feature type="region of interest" description="Disordered" evidence="3">
    <location>
        <begin position="625"/>
        <end position="646"/>
    </location>
</feature>
<dbReference type="InterPro" id="IPR011050">
    <property type="entry name" value="Pectin_lyase_fold/virulence"/>
</dbReference>
<dbReference type="Pfam" id="PF00353">
    <property type="entry name" value="HemolysinCabind"/>
    <property type="match status" value="6"/>
</dbReference>
<dbReference type="InterPro" id="IPR011049">
    <property type="entry name" value="Serralysin-like_metalloprot_C"/>
</dbReference>
<dbReference type="InterPro" id="IPR001343">
    <property type="entry name" value="Hemolysn_Ca-bd"/>
</dbReference>
<dbReference type="GO" id="GO:0005576">
    <property type="term" value="C:extracellular region"/>
    <property type="evidence" value="ECO:0007669"/>
    <property type="project" value="UniProtKB-SubCell"/>
</dbReference>
<dbReference type="AlphaFoldDB" id="A0A437P266"/>
<dbReference type="EMBL" id="SACP01000016">
    <property type="protein sequence ID" value="RVU16340.1"/>
    <property type="molecule type" value="Genomic_DNA"/>
</dbReference>
<dbReference type="SUPFAM" id="SSF51120">
    <property type="entry name" value="beta-Roll"/>
    <property type="match status" value="5"/>
</dbReference>
<accession>A0A437P266</accession>
<sequence>MGAVIKLASGATEADITKALAQLKDGGTLVLPKDEVIQISSGLKIDVSSRDITLDLNGSTLQQAGDTNVILAYGLHVPQQSVALSTTTAGDAVINYGKAQAGLKVGDWVKVFSDDQLPNGYLTGDQPTRLGQALQVKAIDGGKVTLDGALVYQDKYVTNVRASEYLSGQLKIQNGTVQGDQSHADWKYDLVQIRSAVGAVVDRLTVQNGNSMGINVVDSVNVLVKDAVVRNLLDDTPKGYYGYGVHSSTSTGTTVVGLYADKVRHATDNNSMGVTAGHGNPSKYGADIGMTVTDSIAYNITSYAWDWHTEGLNGRTSDVMAFNSYGFGGVRGIGNSINDSAGYGLIKGIQFNEYGDGDARNNTFDNLTLRSVRDYAYSTLRSPKDNLITNSTFEVLFGATNFNGGGRTENVSVLTGRLAPDDFMTGTAASDKLLGGEGADIIRGMAGDDYIWGGDGIDILTGGAGRDRFAYHSVTEAGDTIVDFNAKSDVLDVSVMAAQNNWKGDALTNGYVRIVQDGTSALFQADANGGGDGFVTLARLLNVNARDVTAANIQTLVSGSATATLPDGAIDAPPSESESGGGSTATWEAGGTVWTTLDAYTLSETSKSQDLAHASDSQFTATGNSRANVITGGKGKDRLTGLGGDDSLDGGAGADTMIGGVGNDGYFVDDVGDVVTELAGEGIDSITTSLSSYTLGANVENLAFAGFDTSGKIGAFAGTGNELANLLMGGDGNDRLDGRVGADTMIGGLGSDTYVVDNVNDVVIEKAGGGTDRVLANVSYTLSDNVETLSLGTSLSINATGNDQSNTLIGNGGANILDGRGGADTMLGGLGNDTYVVDDPGDVVTELAGQGFDSVLTSLATYTLADNVESLAYTGPGNFVGTGNDLANLITGGIRSDRLDGGAGADTMVGGIGNDTYLVDNPGDVVVEKKGEGIDRVLASTSYTLGDNVETLQFGTSASLAGTGNDIANLLVGNRGANVLDGRGGADTLTGGLGNDTFVFRAGEAQGDVVTDFTGGGRSVGDQLKFVGYGKNASLTQVGRSDFYTIHADPLLGGFSETIQIAGVTNLDVVAGPGHNDVVFA</sequence>
<comment type="subcellular location">
    <subcellularLocation>
        <location evidence="1">Secreted</location>
    </subcellularLocation>
</comment>
<evidence type="ECO:0008006" key="6">
    <source>
        <dbReference type="Google" id="ProtNLM"/>
    </source>
</evidence>
<dbReference type="PROSITE" id="PS00330">
    <property type="entry name" value="HEMOLYSIN_CALCIUM"/>
    <property type="match status" value="3"/>
</dbReference>
<dbReference type="InterPro" id="IPR018511">
    <property type="entry name" value="Hemolysin-typ_Ca-bd_CS"/>
</dbReference>
<dbReference type="PANTHER" id="PTHR38340:SF1">
    <property type="entry name" value="S-LAYER PROTEIN"/>
    <property type="match status" value="1"/>
</dbReference>
<dbReference type="Proteomes" id="UP000286997">
    <property type="component" value="Unassembled WGS sequence"/>
</dbReference>
<evidence type="ECO:0000313" key="4">
    <source>
        <dbReference type="EMBL" id="RVU16340.1"/>
    </source>
</evidence>
<dbReference type="RefSeq" id="WP_127731168.1">
    <property type="nucleotide sequence ID" value="NZ_SACP01000016.1"/>
</dbReference>
<keyword evidence="2" id="KW-0964">Secreted</keyword>
<dbReference type="GO" id="GO:0005509">
    <property type="term" value="F:calcium ion binding"/>
    <property type="evidence" value="ECO:0007669"/>
    <property type="project" value="InterPro"/>
</dbReference>
<reference evidence="4 5" key="1">
    <citation type="submission" date="2019-01" db="EMBL/GenBank/DDBJ databases">
        <authorList>
            <person name="Chen W.-M."/>
        </authorList>
    </citation>
    <scope>NUCLEOTIDE SEQUENCE [LARGE SCALE GENOMIC DNA]</scope>
    <source>
        <strain evidence="4 5">TER-1</strain>
    </source>
</reference>
<dbReference type="PRINTS" id="PR00313">
    <property type="entry name" value="CABNDNGRPT"/>
</dbReference>
<dbReference type="InterPro" id="IPR050557">
    <property type="entry name" value="RTX_toxin/Mannuronan_C5-epim"/>
</dbReference>
<evidence type="ECO:0000256" key="3">
    <source>
        <dbReference type="SAM" id="MobiDB-lite"/>
    </source>
</evidence>
<comment type="caution">
    <text evidence="4">The sequence shown here is derived from an EMBL/GenBank/DDBJ whole genome shotgun (WGS) entry which is preliminary data.</text>
</comment>
<evidence type="ECO:0000313" key="5">
    <source>
        <dbReference type="Proteomes" id="UP000286997"/>
    </source>
</evidence>
<organism evidence="4 5">
    <name type="scientific">Methylobacterium oryzihabitans</name>
    <dbReference type="NCBI Taxonomy" id="2499852"/>
    <lineage>
        <taxon>Bacteria</taxon>
        <taxon>Pseudomonadati</taxon>
        <taxon>Pseudomonadota</taxon>
        <taxon>Alphaproteobacteria</taxon>
        <taxon>Hyphomicrobiales</taxon>
        <taxon>Methylobacteriaceae</taxon>
        <taxon>Methylobacterium</taxon>
    </lineage>
</organism>
<proteinExistence type="predicted"/>